<dbReference type="InterPro" id="IPR001789">
    <property type="entry name" value="Sig_transdc_resp-reg_receiver"/>
</dbReference>
<feature type="transmembrane region" description="Helical" evidence="5">
    <location>
        <begin position="284"/>
        <end position="306"/>
    </location>
</feature>
<organism evidence="8 9">
    <name type="scientific">Azospirillum rugosum</name>
    <dbReference type="NCBI Taxonomy" id="416170"/>
    <lineage>
        <taxon>Bacteria</taxon>
        <taxon>Pseudomonadati</taxon>
        <taxon>Pseudomonadota</taxon>
        <taxon>Alphaproteobacteria</taxon>
        <taxon>Rhodospirillales</taxon>
        <taxon>Azospirillaceae</taxon>
        <taxon>Azospirillum</taxon>
    </lineage>
</organism>
<proteinExistence type="predicted"/>
<feature type="domain" description="Histidine kinase" evidence="6">
    <location>
        <begin position="348"/>
        <end position="565"/>
    </location>
</feature>
<comment type="caution">
    <text evidence="8">The sequence shown here is derived from an EMBL/GenBank/DDBJ whole genome shotgun (WGS) entry which is preliminary data.</text>
</comment>
<name>A0ABS4SRX5_9PROT</name>
<evidence type="ECO:0000256" key="3">
    <source>
        <dbReference type="ARBA" id="ARBA00022553"/>
    </source>
</evidence>
<dbReference type="CDD" id="cd12915">
    <property type="entry name" value="PDC2_DGC_like"/>
    <property type="match status" value="1"/>
</dbReference>
<dbReference type="SUPFAM" id="SSF52172">
    <property type="entry name" value="CheY-like"/>
    <property type="match status" value="1"/>
</dbReference>
<dbReference type="Gene3D" id="3.30.565.10">
    <property type="entry name" value="Histidine kinase-like ATPase, C-terminal domain"/>
    <property type="match status" value="1"/>
</dbReference>
<evidence type="ECO:0000256" key="5">
    <source>
        <dbReference type="SAM" id="Phobius"/>
    </source>
</evidence>
<evidence type="ECO:0000259" key="7">
    <source>
        <dbReference type="PROSITE" id="PS50110"/>
    </source>
</evidence>
<dbReference type="Pfam" id="PF00512">
    <property type="entry name" value="HisKA"/>
    <property type="match status" value="1"/>
</dbReference>
<dbReference type="SMART" id="SM00387">
    <property type="entry name" value="HATPase_c"/>
    <property type="match status" value="1"/>
</dbReference>
<evidence type="ECO:0000259" key="6">
    <source>
        <dbReference type="PROSITE" id="PS50109"/>
    </source>
</evidence>
<dbReference type="SUPFAM" id="SSF47384">
    <property type="entry name" value="Homodimeric domain of signal transducing histidine kinase"/>
    <property type="match status" value="1"/>
</dbReference>
<dbReference type="SMART" id="SM00448">
    <property type="entry name" value="REC"/>
    <property type="match status" value="1"/>
</dbReference>
<keyword evidence="8" id="KW-0418">Kinase</keyword>
<dbReference type="SUPFAM" id="SSF55874">
    <property type="entry name" value="ATPase domain of HSP90 chaperone/DNA topoisomerase II/histidine kinase"/>
    <property type="match status" value="1"/>
</dbReference>
<dbReference type="Pfam" id="PF02518">
    <property type="entry name" value="HATPase_c"/>
    <property type="match status" value="1"/>
</dbReference>
<dbReference type="InterPro" id="IPR004358">
    <property type="entry name" value="Sig_transdc_His_kin-like_C"/>
</dbReference>
<protein>
    <recommendedName>
        <fullName evidence="2">histidine kinase</fullName>
        <ecNumber evidence="2">2.7.13.3</ecNumber>
    </recommendedName>
</protein>
<dbReference type="SMART" id="SM00388">
    <property type="entry name" value="HisKA"/>
    <property type="match status" value="1"/>
</dbReference>
<dbReference type="PANTHER" id="PTHR43065:SF42">
    <property type="entry name" value="TWO-COMPONENT SENSOR PPRA"/>
    <property type="match status" value="1"/>
</dbReference>
<dbReference type="InterPro" id="IPR011006">
    <property type="entry name" value="CheY-like_superfamily"/>
</dbReference>
<dbReference type="PANTHER" id="PTHR43065">
    <property type="entry name" value="SENSOR HISTIDINE KINASE"/>
    <property type="match status" value="1"/>
</dbReference>
<dbReference type="Proteomes" id="UP000781958">
    <property type="component" value="Unassembled WGS sequence"/>
</dbReference>
<dbReference type="CDD" id="cd12914">
    <property type="entry name" value="PDC1_DGC_like"/>
    <property type="match status" value="1"/>
</dbReference>
<dbReference type="InterPro" id="IPR003661">
    <property type="entry name" value="HisK_dim/P_dom"/>
</dbReference>
<evidence type="ECO:0000256" key="1">
    <source>
        <dbReference type="ARBA" id="ARBA00000085"/>
    </source>
</evidence>
<comment type="catalytic activity">
    <reaction evidence="1">
        <text>ATP + protein L-histidine = ADP + protein N-phospho-L-histidine.</text>
        <dbReference type="EC" id="2.7.13.3"/>
    </reaction>
</comment>
<dbReference type="CDD" id="cd00082">
    <property type="entry name" value="HisKA"/>
    <property type="match status" value="1"/>
</dbReference>
<keyword evidence="5" id="KW-0812">Transmembrane</keyword>
<evidence type="ECO:0000313" key="8">
    <source>
        <dbReference type="EMBL" id="MBP2295314.1"/>
    </source>
</evidence>
<dbReference type="InterPro" id="IPR003594">
    <property type="entry name" value="HATPase_dom"/>
</dbReference>
<dbReference type="InterPro" id="IPR036890">
    <property type="entry name" value="HATPase_C_sf"/>
</dbReference>
<keyword evidence="5" id="KW-0472">Membrane</keyword>
<dbReference type="GO" id="GO:0004673">
    <property type="term" value="F:protein histidine kinase activity"/>
    <property type="evidence" value="ECO:0007669"/>
    <property type="project" value="UniProtKB-EC"/>
</dbReference>
<dbReference type="PROSITE" id="PS50110">
    <property type="entry name" value="RESPONSE_REGULATORY"/>
    <property type="match status" value="1"/>
</dbReference>
<feature type="domain" description="Response regulatory" evidence="7">
    <location>
        <begin position="586"/>
        <end position="699"/>
    </location>
</feature>
<evidence type="ECO:0000256" key="4">
    <source>
        <dbReference type="PROSITE-ProRule" id="PRU00169"/>
    </source>
</evidence>
<keyword evidence="3 4" id="KW-0597">Phosphoprotein</keyword>
<dbReference type="PROSITE" id="PS50109">
    <property type="entry name" value="HIS_KIN"/>
    <property type="match status" value="1"/>
</dbReference>
<evidence type="ECO:0000313" key="9">
    <source>
        <dbReference type="Proteomes" id="UP000781958"/>
    </source>
</evidence>
<dbReference type="Gene3D" id="1.10.287.130">
    <property type="match status" value="1"/>
</dbReference>
<sequence>MLRLLRAMLVASVLVPSVLFAVIAWRDYHAVVAETERNMNKTVQVLHEHLHKIFDTVQQTLDRVDERTQGMSWDEIARSESVHVYMKTLDDELPQVGVIALIDPNGFTRALSRAFPVEPPTNVSDREYLRVQRDHDAGLFISEPVIGRNTKARQFNVSRRRSGPGGPDGAFNGILVAALHADYFKDFYSRVLPGGEESISIVRQDGTVLMRVPEIPNANPARLSPGNGLMQASARGAGEGMYRNVSQVDGIDRLYAFKRITPYPVYVTYGMPQTEIMATWRRNMLLYATFALPATLALVGITSLAMRRARSEAVAMHRWAEEVRNRESLEAALRQSQKMEALGQLTGGVAHDFNNLLTAALANLHLMAPHLPAPGARYLDGTRTALERAKKLTGQLLAFSRQEAVDPQVVDLADSLRAMDDLLERSVRADIRLDWDLDPGPQRVEVDPVQLEMAVLNLVLNARDAMPDGGRIRISSRAVADPEPGVEDRGAGAVVLEIADTGTGMPPDVAARAFDPFFTTKSMGKGTGLGLSMVYGFARQSGGTARIESAPGRGTVVRVALPATAKCPAADLPMPEAAAGATGPVRLLVVEDNALVLMATVEGLVQEGFEVMTADHGAAALELLEQDSAFDVIVSDVVMPYGVSGIDLARQVRERWPRIRVLLTSGYSPESLTGLGSDTVVLPKPFTPDQLAARIRALLRPATVA</sequence>
<dbReference type="Pfam" id="PF00072">
    <property type="entry name" value="Response_reg"/>
    <property type="match status" value="1"/>
</dbReference>
<gene>
    <name evidence="8" type="ORF">J2851_005119</name>
</gene>
<dbReference type="InterPro" id="IPR054327">
    <property type="entry name" value="His-kinase-like_sensor"/>
</dbReference>
<keyword evidence="5" id="KW-1133">Transmembrane helix</keyword>
<dbReference type="InterPro" id="IPR036097">
    <property type="entry name" value="HisK_dim/P_sf"/>
</dbReference>
<dbReference type="Pfam" id="PF22588">
    <property type="entry name" value="dCache_1_like"/>
    <property type="match status" value="1"/>
</dbReference>
<dbReference type="InterPro" id="IPR005467">
    <property type="entry name" value="His_kinase_dom"/>
</dbReference>
<dbReference type="RefSeq" id="WP_246500920.1">
    <property type="nucleotide sequence ID" value="NZ_JAGINP010000021.1"/>
</dbReference>
<dbReference type="EMBL" id="JAGINP010000021">
    <property type="protein sequence ID" value="MBP2295314.1"/>
    <property type="molecule type" value="Genomic_DNA"/>
</dbReference>
<dbReference type="EC" id="2.7.13.3" evidence="2"/>
<dbReference type="Gene3D" id="3.40.50.2300">
    <property type="match status" value="1"/>
</dbReference>
<dbReference type="PRINTS" id="PR00344">
    <property type="entry name" value="BCTRLSENSOR"/>
</dbReference>
<accession>A0ABS4SRX5</accession>
<feature type="modified residue" description="4-aspartylphosphate" evidence="4">
    <location>
        <position position="636"/>
    </location>
</feature>
<dbReference type="Gene3D" id="3.30.450.20">
    <property type="entry name" value="PAS domain"/>
    <property type="match status" value="2"/>
</dbReference>
<keyword evidence="8" id="KW-0808">Transferase</keyword>
<evidence type="ECO:0000256" key="2">
    <source>
        <dbReference type="ARBA" id="ARBA00012438"/>
    </source>
</evidence>
<keyword evidence="9" id="KW-1185">Reference proteome</keyword>
<reference evidence="8 9" key="1">
    <citation type="submission" date="2021-03" db="EMBL/GenBank/DDBJ databases">
        <title>Genomic Encyclopedia of Type Strains, Phase III (KMG-III): the genomes of soil and plant-associated and newly described type strains.</title>
        <authorList>
            <person name="Whitman W."/>
        </authorList>
    </citation>
    <scope>NUCLEOTIDE SEQUENCE [LARGE SCALE GENOMIC DNA]</scope>
    <source>
        <strain evidence="8 9">IMMIB AFH-6</strain>
    </source>
</reference>